<keyword evidence="1" id="KW-0472">Membrane</keyword>
<evidence type="ECO:0000256" key="1">
    <source>
        <dbReference type="SAM" id="Phobius"/>
    </source>
</evidence>
<sequence>MVQVTLKLLTKPFDIKSKQLFHMFYIEPILFVLVFPHSLSGIIIKNEIIYQTCIVMYQYNESDCIKLGTRNVTGYLQNCLNGDYMKKPVKILTTTMQEDPESEPPYIQLYHMCGVCVYINICTIRDIESKF</sequence>
<reference evidence="2" key="2">
    <citation type="submission" date="2020-05" db="UniProtKB">
        <authorList>
            <consortium name="EnsemblMetazoa"/>
        </authorList>
    </citation>
    <scope>IDENTIFICATION</scope>
    <source>
        <strain evidence="2">IAEA</strain>
    </source>
</reference>
<feature type="transmembrane region" description="Helical" evidence="1">
    <location>
        <begin position="20"/>
        <end position="44"/>
    </location>
</feature>
<protein>
    <submittedName>
        <fullName evidence="2">Uncharacterized protein</fullName>
    </submittedName>
</protein>
<dbReference type="VEuPathDB" id="VectorBase:GPAI001546"/>
<dbReference type="Proteomes" id="UP000092445">
    <property type="component" value="Unassembled WGS sequence"/>
</dbReference>
<keyword evidence="1" id="KW-1133">Transmembrane helix</keyword>
<accession>A0A1A9Z299</accession>
<proteinExistence type="predicted"/>
<evidence type="ECO:0000313" key="2">
    <source>
        <dbReference type="EnsemblMetazoa" id="GPAI001546-PA"/>
    </source>
</evidence>
<keyword evidence="1" id="KW-0812">Transmembrane</keyword>
<dbReference type="EnsemblMetazoa" id="GPAI001546-RA">
    <property type="protein sequence ID" value="GPAI001546-PA"/>
    <property type="gene ID" value="GPAI001546"/>
</dbReference>
<name>A0A1A9Z299_GLOPL</name>
<reference evidence="3" key="1">
    <citation type="submission" date="2014-03" db="EMBL/GenBank/DDBJ databases">
        <authorList>
            <person name="Aksoy S."/>
            <person name="Warren W."/>
            <person name="Wilson R.K."/>
        </authorList>
    </citation>
    <scope>NUCLEOTIDE SEQUENCE [LARGE SCALE GENOMIC DNA]</scope>
    <source>
        <strain evidence="3">IAEA</strain>
    </source>
</reference>
<organism evidence="2 3">
    <name type="scientific">Glossina pallidipes</name>
    <name type="common">Tsetse fly</name>
    <dbReference type="NCBI Taxonomy" id="7398"/>
    <lineage>
        <taxon>Eukaryota</taxon>
        <taxon>Metazoa</taxon>
        <taxon>Ecdysozoa</taxon>
        <taxon>Arthropoda</taxon>
        <taxon>Hexapoda</taxon>
        <taxon>Insecta</taxon>
        <taxon>Pterygota</taxon>
        <taxon>Neoptera</taxon>
        <taxon>Endopterygota</taxon>
        <taxon>Diptera</taxon>
        <taxon>Brachycera</taxon>
        <taxon>Muscomorpha</taxon>
        <taxon>Hippoboscoidea</taxon>
        <taxon>Glossinidae</taxon>
        <taxon>Glossina</taxon>
    </lineage>
</organism>
<keyword evidence="3" id="KW-1185">Reference proteome</keyword>
<dbReference type="AlphaFoldDB" id="A0A1A9Z299"/>
<evidence type="ECO:0000313" key="3">
    <source>
        <dbReference type="Proteomes" id="UP000092445"/>
    </source>
</evidence>